<comment type="catalytic activity">
    <reaction evidence="8 10">
        <text>L-aspartyl-tRNA(Asn) + L-glutamine + ATP + H2O = L-asparaginyl-tRNA(Asn) + L-glutamate + ADP + phosphate + 2 H(+)</text>
        <dbReference type="Rhea" id="RHEA:14513"/>
        <dbReference type="Rhea" id="RHEA-COMP:9674"/>
        <dbReference type="Rhea" id="RHEA-COMP:9677"/>
        <dbReference type="ChEBI" id="CHEBI:15377"/>
        <dbReference type="ChEBI" id="CHEBI:15378"/>
        <dbReference type="ChEBI" id="CHEBI:29985"/>
        <dbReference type="ChEBI" id="CHEBI:30616"/>
        <dbReference type="ChEBI" id="CHEBI:43474"/>
        <dbReference type="ChEBI" id="CHEBI:58359"/>
        <dbReference type="ChEBI" id="CHEBI:78515"/>
        <dbReference type="ChEBI" id="CHEBI:78516"/>
        <dbReference type="ChEBI" id="CHEBI:456216"/>
    </reaction>
</comment>
<keyword evidence="6 10" id="KW-0648">Protein biosynthesis</keyword>
<keyword evidence="4 10" id="KW-0547">Nucleotide-binding</keyword>
<dbReference type="InterPro" id="IPR004413">
    <property type="entry name" value="GatB"/>
</dbReference>
<comment type="catalytic activity">
    <reaction evidence="9 10">
        <text>L-glutamyl-tRNA(Gln) + L-glutamine + ATP + H2O = L-glutaminyl-tRNA(Gln) + L-glutamate + ADP + phosphate + H(+)</text>
        <dbReference type="Rhea" id="RHEA:17521"/>
        <dbReference type="Rhea" id="RHEA-COMP:9681"/>
        <dbReference type="Rhea" id="RHEA-COMP:9684"/>
        <dbReference type="ChEBI" id="CHEBI:15377"/>
        <dbReference type="ChEBI" id="CHEBI:15378"/>
        <dbReference type="ChEBI" id="CHEBI:29985"/>
        <dbReference type="ChEBI" id="CHEBI:30616"/>
        <dbReference type="ChEBI" id="CHEBI:43474"/>
        <dbReference type="ChEBI" id="CHEBI:58359"/>
        <dbReference type="ChEBI" id="CHEBI:78520"/>
        <dbReference type="ChEBI" id="CHEBI:78521"/>
        <dbReference type="ChEBI" id="CHEBI:456216"/>
    </reaction>
</comment>
<dbReference type="SUPFAM" id="SSF55931">
    <property type="entry name" value="Glutamine synthetase/guanido kinase"/>
    <property type="match status" value="1"/>
</dbReference>
<dbReference type="Gene3D" id="1.10.150.380">
    <property type="entry name" value="GatB domain, N-terminal subdomain"/>
    <property type="match status" value="1"/>
</dbReference>
<evidence type="ECO:0000256" key="3">
    <source>
        <dbReference type="ARBA" id="ARBA00022598"/>
    </source>
</evidence>
<dbReference type="GO" id="GO:0005524">
    <property type="term" value="F:ATP binding"/>
    <property type="evidence" value="ECO:0007669"/>
    <property type="project" value="UniProtKB-KW"/>
</dbReference>
<evidence type="ECO:0000313" key="13">
    <source>
        <dbReference type="Proteomes" id="UP000229893"/>
    </source>
</evidence>
<name>A0A2H0N8F1_9BACT</name>
<dbReference type="Pfam" id="PF02934">
    <property type="entry name" value="GatB_N"/>
    <property type="match status" value="1"/>
</dbReference>
<keyword evidence="12" id="KW-0808">Transferase</keyword>
<evidence type="ECO:0000256" key="6">
    <source>
        <dbReference type="ARBA" id="ARBA00022917"/>
    </source>
</evidence>
<accession>A0A2H0N8F1</accession>
<evidence type="ECO:0000256" key="5">
    <source>
        <dbReference type="ARBA" id="ARBA00022840"/>
    </source>
</evidence>
<dbReference type="HAMAP" id="MF_00121">
    <property type="entry name" value="GatB"/>
    <property type="match status" value="1"/>
</dbReference>
<dbReference type="GO" id="GO:0050566">
    <property type="term" value="F:asparaginyl-tRNA synthase (glutamine-hydrolyzing) activity"/>
    <property type="evidence" value="ECO:0007669"/>
    <property type="project" value="RHEA"/>
</dbReference>
<sequence length="476" mass="54441">MKYKAVIGMEVHAELKSERKMFCGCLNNPDEVGVNVNVCPVCLAHPGTLPVANRKPIESMIKINFALHGRLADKTKFSRKNYFYPDLPKGYQITSQPDPFIFGGYVEVDEKKIAIDHGHLEEDTGTSIHEGDYTLVNFNRSGVPLMELVTEPVIESGIEARRFCEELQLILRYLGVSDANMEKGEMRCEVNVSIMPEDFKEFGTKVEIKNLNSFRAVEKSINYEIERHKALLEQSEKVIQETRGWDEIKNKTVAQRKKEDAHDYRYFPEPDLPEFDLRDFEIERLKNDIPELPSEKRKRFIEEYGLSSDQVEVLVFDRDLANYFEQTASELKADFVQASFSSLYNYLVSDLRGLMKSQNISFEELKITPENFVDLILLIEKNVIGSRVAKNVLLRMFKDGSDPVAIVKEEGLEQVSDEGELLTTVKKIISLNNAVVEDYKNGKEKAIKFLVGQAMKELKGKGDPLKLEEIFKGEIK</sequence>
<dbReference type="Gene3D" id="1.10.10.410">
    <property type="match status" value="1"/>
</dbReference>
<dbReference type="SUPFAM" id="SSF89095">
    <property type="entry name" value="GatB/YqeY motif"/>
    <property type="match status" value="1"/>
</dbReference>
<dbReference type="PANTHER" id="PTHR11659:SF0">
    <property type="entry name" value="GLUTAMYL-TRNA(GLN) AMIDOTRANSFERASE SUBUNIT B, MITOCHONDRIAL"/>
    <property type="match status" value="1"/>
</dbReference>
<protein>
    <recommendedName>
        <fullName evidence="10">Aspartyl/glutamyl-tRNA(Asn/Gln) amidotransferase subunit B</fullName>
        <shortName evidence="10">Asp/Glu-ADT subunit B</shortName>
        <ecNumber evidence="10">6.3.5.-</ecNumber>
    </recommendedName>
</protein>
<dbReference type="InterPro" id="IPR023168">
    <property type="entry name" value="GatB_Yqey_C_2"/>
</dbReference>
<dbReference type="Proteomes" id="UP000229893">
    <property type="component" value="Unassembled WGS sequence"/>
</dbReference>
<dbReference type="PROSITE" id="PS01234">
    <property type="entry name" value="GATB"/>
    <property type="match status" value="1"/>
</dbReference>
<comment type="function">
    <text evidence="7 10">Allows the formation of correctly charged Asn-tRNA(Asn) or Gln-tRNA(Gln) through the transamidation of misacylated Asp-tRNA(Asn) or Glu-tRNA(Gln) in organisms which lack either or both of asparaginyl-tRNA or glutaminyl-tRNA synthetases. The reaction takes place in the presence of glutamine and ATP through an activated phospho-Asp-tRNA(Asn) or phospho-Glu-tRNA(Gln).</text>
</comment>
<proteinExistence type="inferred from homology"/>
<dbReference type="SMART" id="SM00845">
    <property type="entry name" value="GatB_Yqey"/>
    <property type="match status" value="1"/>
</dbReference>
<reference evidence="12 13" key="1">
    <citation type="submission" date="2017-09" db="EMBL/GenBank/DDBJ databases">
        <title>Depth-based differentiation of microbial function through sediment-hosted aquifers and enrichment of novel symbionts in the deep terrestrial subsurface.</title>
        <authorList>
            <person name="Probst A.J."/>
            <person name="Ladd B."/>
            <person name="Jarett J.K."/>
            <person name="Geller-Mcgrath D.E."/>
            <person name="Sieber C.M."/>
            <person name="Emerson J.B."/>
            <person name="Anantharaman K."/>
            <person name="Thomas B.C."/>
            <person name="Malmstrom R."/>
            <person name="Stieglmeier M."/>
            <person name="Klingl A."/>
            <person name="Woyke T."/>
            <person name="Ryan C.M."/>
            <person name="Banfield J.F."/>
        </authorList>
    </citation>
    <scope>NUCLEOTIDE SEQUENCE [LARGE SCALE GENOMIC DNA]</scope>
    <source>
        <strain evidence="12">CG11_big_fil_rev_8_21_14_0_20_35_14</strain>
    </source>
</reference>
<dbReference type="PANTHER" id="PTHR11659">
    <property type="entry name" value="GLUTAMYL-TRNA GLN AMIDOTRANSFERASE SUBUNIT B MITOCHONDRIAL AND PROKARYOTIC PET112-RELATED"/>
    <property type="match status" value="1"/>
</dbReference>
<dbReference type="FunFam" id="1.10.10.410:FF:000001">
    <property type="entry name" value="Aspartyl/glutamyl-tRNA(Asn/Gln) amidotransferase subunit B"/>
    <property type="match status" value="1"/>
</dbReference>
<dbReference type="InterPro" id="IPR014746">
    <property type="entry name" value="Gln_synth/guanido_kin_cat_dom"/>
</dbReference>
<comment type="subunit">
    <text evidence="2 10">Heterotrimer of A, B and C subunits.</text>
</comment>
<dbReference type="EC" id="6.3.5.-" evidence="10"/>
<evidence type="ECO:0000259" key="11">
    <source>
        <dbReference type="SMART" id="SM00845"/>
    </source>
</evidence>
<evidence type="ECO:0000256" key="7">
    <source>
        <dbReference type="ARBA" id="ARBA00024799"/>
    </source>
</evidence>
<evidence type="ECO:0000256" key="4">
    <source>
        <dbReference type="ARBA" id="ARBA00022741"/>
    </source>
</evidence>
<dbReference type="GO" id="GO:0070681">
    <property type="term" value="P:glutaminyl-tRNAGln biosynthesis via transamidation"/>
    <property type="evidence" value="ECO:0007669"/>
    <property type="project" value="TreeGrafter"/>
</dbReference>
<dbReference type="NCBIfam" id="NF004014">
    <property type="entry name" value="PRK05477.1-4"/>
    <property type="match status" value="1"/>
</dbReference>
<comment type="similarity">
    <text evidence="1 10">Belongs to the GatB/GatE family. GatB subfamily.</text>
</comment>
<dbReference type="GO" id="GO:0006412">
    <property type="term" value="P:translation"/>
    <property type="evidence" value="ECO:0007669"/>
    <property type="project" value="UniProtKB-UniRule"/>
</dbReference>
<keyword evidence="5 10" id="KW-0067">ATP-binding</keyword>
<comment type="caution">
    <text evidence="12">The sequence shown here is derived from an EMBL/GenBank/DDBJ whole genome shotgun (WGS) entry which is preliminary data.</text>
</comment>
<dbReference type="GO" id="GO:0016740">
    <property type="term" value="F:transferase activity"/>
    <property type="evidence" value="ECO:0007669"/>
    <property type="project" value="UniProtKB-KW"/>
</dbReference>
<dbReference type="InterPro" id="IPR017958">
    <property type="entry name" value="Gln-tRNA_amidoTrfase_suB_CS"/>
</dbReference>
<organism evidence="12 13">
    <name type="scientific">Candidatus Liptonbacteria bacterium CG11_big_fil_rev_8_21_14_0_20_35_14</name>
    <dbReference type="NCBI Taxonomy" id="1974634"/>
    <lineage>
        <taxon>Bacteria</taxon>
        <taxon>Candidatus Liptoniibacteriota</taxon>
    </lineage>
</organism>
<gene>
    <name evidence="10" type="primary">gatB</name>
    <name evidence="12" type="ORF">COV57_00510</name>
</gene>
<dbReference type="InterPro" id="IPR042114">
    <property type="entry name" value="GatB_C_1"/>
</dbReference>
<evidence type="ECO:0000256" key="1">
    <source>
        <dbReference type="ARBA" id="ARBA00005306"/>
    </source>
</evidence>
<dbReference type="InterPro" id="IPR017959">
    <property type="entry name" value="Asn/Gln-tRNA_amidoTrfase_suB/E"/>
</dbReference>
<dbReference type="NCBIfam" id="TIGR00133">
    <property type="entry name" value="gatB"/>
    <property type="match status" value="1"/>
</dbReference>
<dbReference type="Pfam" id="PF02637">
    <property type="entry name" value="GatB_Yqey"/>
    <property type="match status" value="1"/>
</dbReference>
<dbReference type="InterPro" id="IPR006075">
    <property type="entry name" value="Asn/Gln-tRNA_Trfase_suB/E_cat"/>
</dbReference>
<evidence type="ECO:0000313" key="12">
    <source>
        <dbReference type="EMBL" id="PIR05181.1"/>
    </source>
</evidence>
<dbReference type="InterPro" id="IPR003789">
    <property type="entry name" value="Asn/Gln_tRNA_amidoTrase-B-like"/>
</dbReference>
<keyword evidence="3 10" id="KW-0436">Ligase</keyword>
<dbReference type="GO" id="GO:0050567">
    <property type="term" value="F:glutaminyl-tRNA synthase (glutamine-hydrolyzing) activity"/>
    <property type="evidence" value="ECO:0007669"/>
    <property type="project" value="UniProtKB-UniRule"/>
</dbReference>
<evidence type="ECO:0000256" key="8">
    <source>
        <dbReference type="ARBA" id="ARBA00047380"/>
    </source>
</evidence>
<dbReference type="AlphaFoldDB" id="A0A2H0N8F1"/>
<feature type="domain" description="Asn/Gln amidotransferase" evidence="11">
    <location>
        <begin position="322"/>
        <end position="475"/>
    </location>
</feature>
<evidence type="ECO:0000256" key="10">
    <source>
        <dbReference type="HAMAP-Rule" id="MF_00121"/>
    </source>
</evidence>
<dbReference type="EMBL" id="PCWO01000006">
    <property type="protein sequence ID" value="PIR05181.1"/>
    <property type="molecule type" value="Genomic_DNA"/>
</dbReference>
<dbReference type="InterPro" id="IPR018027">
    <property type="entry name" value="Asn/Gln_amidotransferase"/>
</dbReference>
<evidence type="ECO:0000256" key="2">
    <source>
        <dbReference type="ARBA" id="ARBA00011123"/>
    </source>
</evidence>
<dbReference type="NCBIfam" id="NF004012">
    <property type="entry name" value="PRK05477.1-2"/>
    <property type="match status" value="1"/>
</dbReference>
<evidence type="ECO:0000256" key="9">
    <source>
        <dbReference type="ARBA" id="ARBA00047913"/>
    </source>
</evidence>